<evidence type="ECO:0000256" key="11">
    <source>
        <dbReference type="ARBA" id="ARBA00023239"/>
    </source>
</evidence>
<evidence type="ECO:0000313" key="18">
    <source>
        <dbReference type="EMBL" id="KAL3282230.1"/>
    </source>
</evidence>
<dbReference type="HAMAP" id="MF_00218">
    <property type="entry name" value="URO_D"/>
    <property type="match status" value="1"/>
</dbReference>
<accession>A0ABD2NVN5</accession>
<evidence type="ECO:0000256" key="3">
    <source>
        <dbReference type="ARBA" id="ARBA00004804"/>
    </source>
</evidence>
<dbReference type="SUPFAM" id="SSF51726">
    <property type="entry name" value="UROD/MetE-like"/>
    <property type="match status" value="1"/>
</dbReference>
<gene>
    <name evidence="18" type="ORF">HHI36_005424</name>
</gene>
<comment type="subunit">
    <text evidence="5">Homodimer.</text>
</comment>
<evidence type="ECO:0000256" key="9">
    <source>
        <dbReference type="ARBA" id="ARBA00022793"/>
    </source>
</evidence>
<dbReference type="Pfam" id="PF01208">
    <property type="entry name" value="URO-D"/>
    <property type="match status" value="1"/>
</dbReference>
<keyword evidence="9 14" id="KW-0210">Decarboxylase</keyword>
<proteinExistence type="inferred from homology"/>
<comment type="pathway">
    <text evidence="3 14">Porphyrin-containing compound metabolism; protoporphyrin-IX biosynthesis; coproporphyrinogen-III from 5-aminolevulinate: step 4/4.</text>
</comment>
<evidence type="ECO:0000259" key="17">
    <source>
        <dbReference type="PROSITE" id="PS00907"/>
    </source>
</evidence>
<keyword evidence="11 14" id="KW-0456">Lyase</keyword>
<dbReference type="CDD" id="cd00717">
    <property type="entry name" value="URO-D"/>
    <property type="match status" value="1"/>
</dbReference>
<dbReference type="NCBIfam" id="TIGR01464">
    <property type="entry name" value="hemE"/>
    <property type="match status" value="1"/>
</dbReference>
<evidence type="ECO:0000256" key="4">
    <source>
        <dbReference type="ARBA" id="ARBA00009935"/>
    </source>
</evidence>
<evidence type="ECO:0000256" key="13">
    <source>
        <dbReference type="ARBA" id="ARBA00048411"/>
    </source>
</evidence>
<evidence type="ECO:0000256" key="10">
    <source>
        <dbReference type="ARBA" id="ARBA00023133"/>
    </source>
</evidence>
<dbReference type="PROSITE" id="PS00907">
    <property type="entry name" value="UROD_2"/>
    <property type="match status" value="1"/>
</dbReference>
<keyword evidence="10" id="KW-0350">Heme biosynthesis</keyword>
<comment type="similarity">
    <text evidence="4 15">Belongs to the uroporphyrinogen decarboxylase family.</text>
</comment>
<comment type="subcellular location">
    <subcellularLocation>
        <location evidence="2">Cytoplasm</location>
        <location evidence="2">Cytosol</location>
    </subcellularLocation>
</comment>
<comment type="caution">
    <text evidence="18">The sequence shown here is derived from an EMBL/GenBank/DDBJ whole genome shotgun (WGS) entry which is preliminary data.</text>
</comment>
<evidence type="ECO:0000259" key="16">
    <source>
        <dbReference type="PROSITE" id="PS00906"/>
    </source>
</evidence>
<keyword evidence="12 14" id="KW-0627">Porphyrin biosynthesis</keyword>
<evidence type="ECO:0000256" key="15">
    <source>
        <dbReference type="RuleBase" id="RU004169"/>
    </source>
</evidence>
<dbReference type="GO" id="GO:0004853">
    <property type="term" value="F:uroporphyrinogen decarboxylase activity"/>
    <property type="evidence" value="ECO:0007669"/>
    <property type="project" value="UniProtKB-EC"/>
</dbReference>
<dbReference type="FunFam" id="3.20.20.210:FF:000001">
    <property type="entry name" value="Uroporphyrinogen decarboxylase"/>
    <property type="match status" value="1"/>
</dbReference>
<organism evidence="18 19">
    <name type="scientific">Cryptolaemus montrouzieri</name>
    <dbReference type="NCBI Taxonomy" id="559131"/>
    <lineage>
        <taxon>Eukaryota</taxon>
        <taxon>Metazoa</taxon>
        <taxon>Ecdysozoa</taxon>
        <taxon>Arthropoda</taxon>
        <taxon>Hexapoda</taxon>
        <taxon>Insecta</taxon>
        <taxon>Pterygota</taxon>
        <taxon>Neoptera</taxon>
        <taxon>Endopterygota</taxon>
        <taxon>Coleoptera</taxon>
        <taxon>Polyphaga</taxon>
        <taxon>Cucujiformia</taxon>
        <taxon>Coccinelloidea</taxon>
        <taxon>Coccinellidae</taxon>
        <taxon>Scymninae</taxon>
        <taxon>Scymnini</taxon>
        <taxon>Cryptolaemus</taxon>
    </lineage>
</organism>
<feature type="domain" description="Uroporphyrinogen decarboxylase (URO-D)" evidence="17">
    <location>
        <begin position="146"/>
        <end position="162"/>
    </location>
</feature>
<dbReference type="InterPro" id="IPR000257">
    <property type="entry name" value="Uroporphyrinogen_deCOase"/>
</dbReference>
<dbReference type="EMBL" id="JABFTP020000144">
    <property type="protein sequence ID" value="KAL3282230.1"/>
    <property type="molecule type" value="Genomic_DNA"/>
</dbReference>
<protein>
    <recommendedName>
        <fullName evidence="7 14">Uroporphyrinogen decarboxylase</fullName>
        <ecNumber evidence="6 14">4.1.1.37</ecNumber>
    </recommendedName>
</protein>
<comment type="catalytic activity">
    <reaction evidence="13">
        <text>uroporphyrinogen III + 4 H(+) = coproporphyrinogen III + 4 CO2</text>
        <dbReference type="Rhea" id="RHEA:19865"/>
        <dbReference type="ChEBI" id="CHEBI:15378"/>
        <dbReference type="ChEBI" id="CHEBI:16526"/>
        <dbReference type="ChEBI" id="CHEBI:57308"/>
        <dbReference type="ChEBI" id="CHEBI:57309"/>
        <dbReference type="EC" id="4.1.1.37"/>
    </reaction>
    <physiologicalReaction direction="left-to-right" evidence="13">
        <dbReference type="Rhea" id="RHEA:19866"/>
    </physiologicalReaction>
</comment>
<evidence type="ECO:0000313" key="19">
    <source>
        <dbReference type="Proteomes" id="UP001516400"/>
    </source>
</evidence>
<evidence type="ECO:0000256" key="2">
    <source>
        <dbReference type="ARBA" id="ARBA00004514"/>
    </source>
</evidence>
<comment type="function">
    <text evidence="1">Catalyzes the decarboxylation of four acetate groups of uroporphyrinogen-III to yield coproporphyrinogen-III.</text>
</comment>
<name>A0ABD2NVN5_9CUCU</name>
<dbReference type="Proteomes" id="UP001516400">
    <property type="component" value="Unassembled WGS sequence"/>
</dbReference>
<dbReference type="GO" id="GO:0005829">
    <property type="term" value="C:cytosol"/>
    <property type="evidence" value="ECO:0007669"/>
    <property type="project" value="UniProtKB-SubCell"/>
</dbReference>
<keyword evidence="19" id="KW-1185">Reference proteome</keyword>
<evidence type="ECO:0000256" key="6">
    <source>
        <dbReference type="ARBA" id="ARBA00012288"/>
    </source>
</evidence>
<dbReference type="InterPro" id="IPR038071">
    <property type="entry name" value="UROD/MetE-like_sf"/>
</dbReference>
<evidence type="ECO:0000256" key="5">
    <source>
        <dbReference type="ARBA" id="ARBA00011738"/>
    </source>
</evidence>
<dbReference type="PROSITE" id="PS00906">
    <property type="entry name" value="UROD_1"/>
    <property type="match status" value="1"/>
</dbReference>
<evidence type="ECO:0000256" key="12">
    <source>
        <dbReference type="ARBA" id="ARBA00023244"/>
    </source>
</evidence>
<evidence type="ECO:0000256" key="8">
    <source>
        <dbReference type="ARBA" id="ARBA00022490"/>
    </source>
</evidence>
<dbReference type="PANTHER" id="PTHR21091">
    <property type="entry name" value="METHYLTETRAHYDROFOLATE:HOMOCYSTEINE METHYLTRANSFERASE RELATED"/>
    <property type="match status" value="1"/>
</dbReference>
<evidence type="ECO:0000256" key="14">
    <source>
        <dbReference type="RuleBase" id="RU000554"/>
    </source>
</evidence>
<dbReference type="Gene3D" id="3.20.20.210">
    <property type="match status" value="1"/>
</dbReference>
<dbReference type="InterPro" id="IPR006361">
    <property type="entry name" value="Uroporphyrinogen_deCO2ase_HemE"/>
</dbReference>
<dbReference type="GO" id="GO:0006783">
    <property type="term" value="P:heme biosynthetic process"/>
    <property type="evidence" value="ECO:0007669"/>
    <property type="project" value="UniProtKB-KW"/>
</dbReference>
<reference evidence="18 19" key="1">
    <citation type="journal article" date="2021" name="BMC Biol.">
        <title>Horizontally acquired antibacterial genes associated with adaptive radiation of ladybird beetles.</title>
        <authorList>
            <person name="Li H.S."/>
            <person name="Tang X.F."/>
            <person name="Huang Y.H."/>
            <person name="Xu Z.Y."/>
            <person name="Chen M.L."/>
            <person name="Du X.Y."/>
            <person name="Qiu B.Y."/>
            <person name="Chen P.T."/>
            <person name="Zhang W."/>
            <person name="Slipinski A."/>
            <person name="Escalona H.E."/>
            <person name="Waterhouse R.M."/>
            <person name="Zwick A."/>
            <person name="Pang H."/>
        </authorList>
    </citation>
    <scope>NUCLEOTIDE SEQUENCE [LARGE SCALE GENOMIC DNA]</scope>
    <source>
        <strain evidence="18">SYSU2018</strain>
    </source>
</reference>
<dbReference type="AlphaFoldDB" id="A0ABD2NVN5"/>
<sequence length="355" mass="40093">MTSKQNFPLLQNDRILKVIKGEKPDKLPVWIMRQAGRHLPEFVEFRKKHDFFEICQTPKLACEVTLMPIRRYDLDAAIIFSDILVIPQALGLKVEMKPGLGPVIPTPLTVDTIENLHSDGAADRLRYVGEAITLTRHELGGKVPLIGFSGAPWTLFGYMIEGGGSKTMSKAKKWLYEYPEESSKVLDILTNVIIDYLVIQAEYGAQVLQVFESSAEYLNRHLFTKFALPYLKKINIEVKRKIKEKKIEYIPIILFAKGGHFSLEDQTELGYDVLGVDWTVEPQIARFLTKNSILQGNLDPCALYAPKEEIVKLVENMVAGFGTSKYIVNLGHGIYPDADIEKVKTFIDAVHNVTL</sequence>
<evidence type="ECO:0000256" key="7">
    <source>
        <dbReference type="ARBA" id="ARBA00014308"/>
    </source>
</evidence>
<keyword evidence="8" id="KW-0963">Cytoplasm</keyword>
<feature type="domain" description="Uroporphyrinogen decarboxylase (URO-D)" evidence="16">
    <location>
        <begin position="28"/>
        <end position="37"/>
    </location>
</feature>
<dbReference type="EC" id="4.1.1.37" evidence="6 14"/>
<dbReference type="PANTHER" id="PTHR21091:SF169">
    <property type="entry name" value="UROPORPHYRINOGEN DECARBOXYLASE"/>
    <property type="match status" value="1"/>
</dbReference>
<evidence type="ECO:0000256" key="1">
    <source>
        <dbReference type="ARBA" id="ARBA00002448"/>
    </source>
</evidence>